<protein>
    <submittedName>
        <fullName evidence="7">ABC transporter substrate-binding protein</fullName>
    </submittedName>
</protein>
<keyword evidence="2" id="KW-0732">Signal</keyword>
<evidence type="ECO:0000259" key="6">
    <source>
        <dbReference type="Pfam" id="PF13458"/>
    </source>
</evidence>
<dbReference type="Pfam" id="PF13458">
    <property type="entry name" value="Peripla_BP_6"/>
    <property type="match status" value="1"/>
</dbReference>
<dbReference type="SUPFAM" id="SSF53822">
    <property type="entry name" value="Periplasmic binding protein-like I"/>
    <property type="match status" value="1"/>
</dbReference>
<dbReference type="RefSeq" id="WP_265966936.1">
    <property type="nucleotide sequence ID" value="NZ_JAPEVI010000003.1"/>
</dbReference>
<evidence type="ECO:0000256" key="4">
    <source>
        <dbReference type="SAM" id="MobiDB-lite"/>
    </source>
</evidence>
<dbReference type="PANTHER" id="PTHR30483">
    <property type="entry name" value="LEUCINE-SPECIFIC-BINDING PROTEIN"/>
    <property type="match status" value="1"/>
</dbReference>
<dbReference type="InterPro" id="IPR028082">
    <property type="entry name" value="Peripla_BP_I"/>
</dbReference>
<feature type="domain" description="Leucine-binding protein" evidence="6">
    <location>
        <begin position="80"/>
        <end position="419"/>
    </location>
</feature>
<gene>
    <name evidence="7" type="ORF">ON753_26155</name>
</gene>
<evidence type="ECO:0000256" key="3">
    <source>
        <dbReference type="ARBA" id="ARBA00022970"/>
    </source>
</evidence>
<keyword evidence="3" id="KW-0813">Transport</keyword>
<keyword evidence="5" id="KW-0812">Transmembrane</keyword>
<organism evidence="7 8">
    <name type="scientific">Roseibium salinum</name>
    <dbReference type="NCBI Taxonomy" id="1604349"/>
    <lineage>
        <taxon>Bacteria</taxon>
        <taxon>Pseudomonadati</taxon>
        <taxon>Pseudomonadota</taxon>
        <taxon>Alphaproteobacteria</taxon>
        <taxon>Hyphomicrobiales</taxon>
        <taxon>Stappiaceae</taxon>
        <taxon>Roseibium</taxon>
    </lineage>
</organism>
<keyword evidence="5" id="KW-1133">Transmembrane helix</keyword>
<accession>A0ABT3R9V7</accession>
<evidence type="ECO:0000256" key="1">
    <source>
        <dbReference type="ARBA" id="ARBA00010062"/>
    </source>
</evidence>
<dbReference type="Proteomes" id="UP001300261">
    <property type="component" value="Unassembled WGS sequence"/>
</dbReference>
<comment type="similarity">
    <text evidence="1">Belongs to the leucine-binding protein family.</text>
</comment>
<keyword evidence="8" id="KW-1185">Reference proteome</keyword>
<dbReference type="Gene3D" id="3.40.50.2300">
    <property type="match status" value="2"/>
</dbReference>
<feature type="region of interest" description="Disordered" evidence="4">
    <location>
        <begin position="444"/>
        <end position="466"/>
    </location>
</feature>
<comment type="caution">
    <text evidence="7">The sequence shown here is derived from an EMBL/GenBank/DDBJ whole genome shotgun (WGS) entry which is preliminary data.</text>
</comment>
<evidence type="ECO:0000313" key="7">
    <source>
        <dbReference type="EMBL" id="MCX2725801.1"/>
    </source>
</evidence>
<dbReference type="InterPro" id="IPR051010">
    <property type="entry name" value="BCAA_transport"/>
</dbReference>
<keyword evidence="3" id="KW-0029">Amino-acid transport</keyword>
<evidence type="ECO:0000256" key="5">
    <source>
        <dbReference type="SAM" id="Phobius"/>
    </source>
</evidence>
<evidence type="ECO:0000256" key="2">
    <source>
        <dbReference type="ARBA" id="ARBA00022729"/>
    </source>
</evidence>
<dbReference type="PANTHER" id="PTHR30483:SF6">
    <property type="entry name" value="PERIPLASMIC BINDING PROTEIN OF ABC TRANSPORTER FOR NATURAL AMINO ACIDS"/>
    <property type="match status" value="1"/>
</dbReference>
<reference evidence="7 8" key="1">
    <citation type="journal article" date="2016" name="Int. J. Syst. Evol. Microbiol.">
        <title>Labrenzia salina sp. nov., isolated from the rhizosphere of the halophyte Arthrocnemum macrostachyum.</title>
        <authorList>
            <person name="Camacho M."/>
            <person name="Redondo-Gomez S."/>
            <person name="Rodriguez-Llorente I."/>
            <person name="Rohde M."/>
            <person name="Sproer C."/>
            <person name="Schumann P."/>
            <person name="Klenk H.P."/>
            <person name="Montero-Calasanz M.D.C."/>
        </authorList>
    </citation>
    <scope>NUCLEOTIDE SEQUENCE [LARGE SCALE GENOMIC DNA]</scope>
    <source>
        <strain evidence="7 8">DSM 29163</strain>
    </source>
</reference>
<sequence>MQESIAQNEPENGTVKSRRKVWIAVLLSAAVIVLVVAVLEAAGVTSMLNRLTGSVTALFKDEDDSLTIVAVYSEDGQQSNFLRGAEMAVSRVNENDQGVLGRKLNLKTISEPVYLEDRGLETAVEDTLKLSGRIAKTKNLLAVVGHEWSDTAVTASSIYNLNDVLYFATHATADSLTNHSFDTVFALQPDNSTNSGVVATYALKSGLRRFIVLSDKTDYGMESANFFMASTTTAGADIVYRGYLSSNRQSTEQLLMFILDNQLFKRTDFDALFIVSSSLDATGDFIKSARELGLDVPILGMEYMFSSTLERLAGKKNMKNVAGVSLFDRDDISKDAQAFVSDFSGLYGQMPDLDAALGYDAIMLVRDVANKAGTTEPDKVADTLKIARYKTPFKGVTGPLIFDRNGLITDTEVFIVQHDGKEFHTVETYQIPTDWAKVSQNKLEDEGTLDTLPTGVTAPAEEQADQ</sequence>
<feature type="transmembrane region" description="Helical" evidence="5">
    <location>
        <begin position="21"/>
        <end position="39"/>
    </location>
</feature>
<name>A0ABT3R9V7_9HYPH</name>
<dbReference type="InterPro" id="IPR028081">
    <property type="entry name" value="Leu-bd"/>
</dbReference>
<keyword evidence="5" id="KW-0472">Membrane</keyword>
<dbReference type="EMBL" id="JAPEVI010000003">
    <property type="protein sequence ID" value="MCX2725801.1"/>
    <property type="molecule type" value="Genomic_DNA"/>
</dbReference>
<proteinExistence type="inferred from homology"/>
<evidence type="ECO:0000313" key="8">
    <source>
        <dbReference type="Proteomes" id="UP001300261"/>
    </source>
</evidence>